<comment type="caution">
    <text evidence="5">The sequence shown here is derived from an EMBL/GenBank/DDBJ whole genome shotgun (WGS) entry which is preliminary data.</text>
</comment>
<accession>A0ABV6DVL5</accession>
<dbReference type="InterPro" id="IPR007627">
    <property type="entry name" value="RNA_pol_sigma70_r2"/>
</dbReference>
<dbReference type="Gene3D" id="1.10.1740.10">
    <property type="match status" value="1"/>
</dbReference>
<keyword evidence="1" id="KW-0805">Transcription regulation</keyword>
<organism evidence="5 6">
    <name type="scientific">Paenibacillus chartarius</name>
    <dbReference type="NCBI Taxonomy" id="747481"/>
    <lineage>
        <taxon>Bacteria</taxon>
        <taxon>Bacillati</taxon>
        <taxon>Bacillota</taxon>
        <taxon>Bacilli</taxon>
        <taxon>Bacillales</taxon>
        <taxon>Paenibacillaceae</taxon>
        <taxon>Paenibacillus</taxon>
    </lineage>
</organism>
<evidence type="ECO:0000313" key="6">
    <source>
        <dbReference type="Proteomes" id="UP001589776"/>
    </source>
</evidence>
<evidence type="ECO:0000256" key="3">
    <source>
        <dbReference type="ARBA" id="ARBA00023163"/>
    </source>
</evidence>
<evidence type="ECO:0000256" key="2">
    <source>
        <dbReference type="ARBA" id="ARBA00023082"/>
    </source>
</evidence>
<dbReference type="Proteomes" id="UP001589776">
    <property type="component" value="Unassembled WGS sequence"/>
</dbReference>
<sequence length="107" mass="12440">MKHLKHSDDPGTVLTHLMQTYGKDVWNYAVVITGNSDAADEISQDVFLKVYLKMDSFEGRSSVKTWLLAITRNTALKHRKSLWLRNMFRVLFPREYEHNVSAEKEAI</sequence>
<gene>
    <name evidence="5" type="ORF">ACFFK0_30295</name>
</gene>
<keyword evidence="6" id="KW-1185">Reference proteome</keyword>
<evidence type="ECO:0000256" key="1">
    <source>
        <dbReference type="ARBA" id="ARBA00023015"/>
    </source>
</evidence>
<dbReference type="SUPFAM" id="SSF88946">
    <property type="entry name" value="Sigma2 domain of RNA polymerase sigma factors"/>
    <property type="match status" value="1"/>
</dbReference>
<keyword evidence="2" id="KW-0731">Sigma factor</keyword>
<name>A0ABV6DVL5_9BACL</name>
<dbReference type="PANTHER" id="PTHR43133:SF46">
    <property type="entry name" value="RNA POLYMERASE SIGMA-70 FACTOR ECF SUBFAMILY"/>
    <property type="match status" value="1"/>
</dbReference>
<keyword evidence="3" id="KW-0804">Transcription</keyword>
<dbReference type="InterPro" id="IPR013325">
    <property type="entry name" value="RNA_pol_sigma_r2"/>
</dbReference>
<proteinExistence type="predicted"/>
<dbReference type="RefSeq" id="WP_377475117.1">
    <property type="nucleotide sequence ID" value="NZ_JBHLWN010000124.1"/>
</dbReference>
<dbReference type="EMBL" id="JBHLWN010000124">
    <property type="protein sequence ID" value="MFC0216692.1"/>
    <property type="molecule type" value="Genomic_DNA"/>
</dbReference>
<reference evidence="5 6" key="1">
    <citation type="submission" date="2024-09" db="EMBL/GenBank/DDBJ databases">
        <authorList>
            <person name="Sun Q."/>
            <person name="Mori K."/>
        </authorList>
    </citation>
    <scope>NUCLEOTIDE SEQUENCE [LARGE SCALE GENOMIC DNA]</scope>
    <source>
        <strain evidence="5 6">CCM 7759</strain>
    </source>
</reference>
<protein>
    <submittedName>
        <fullName evidence="5">RNA polymerase sigma factor</fullName>
    </submittedName>
</protein>
<dbReference type="Pfam" id="PF04542">
    <property type="entry name" value="Sigma70_r2"/>
    <property type="match status" value="1"/>
</dbReference>
<evidence type="ECO:0000259" key="4">
    <source>
        <dbReference type="Pfam" id="PF04542"/>
    </source>
</evidence>
<feature type="domain" description="RNA polymerase sigma-70 region 2" evidence="4">
    <location>
        <begin position="17"/>
        <end position="83"/>
    </location>
</feature>
<evidence type="ECO:0000313" key="5">
    <source>
        <dbReference type="EMBL" id="MFC0216692.1"/>
    </source>
</evidence>
<dbReference type="InterPro" id="IPR039425">
    <property type="entry name" value="RNA_pol_sigma-70-like"/>
</dbReference>
<dbReference type="PANTHER" id="PTHR43133">
    <property type="entry name" value="RNA POLYMERASE ECF-TYPE SIGMA FACTO"/>
    <property type="match status" value="1"/>
</dbReference>